<feature type="transmembrane region" description="Helical" evidence="5">
    <location>
        <begin position="230"/>
        <end position="251"/>
    </location>
</feature>
<dbReference type="InterPro" id="IPR000620">
    <property type="entry name" value="EamA_dom"/>
</dbReference>
<feature type="transmembrane region" description="Helical" evidence="5">
    <location>
        <begin position="29"/>
        <end position="51"/>
    </location>
</feature>
<keyword evidence="2 5" id="KW-0812">Transmembrane</keyword>
<dbReference type="EMBL" id="JACCEM010000014">
    <property type="protein sequence ID" value="NYT51658.1"/>
    <property type="molecule type" value="Genomic_DNA"/>
</dbReference>
<feature type="transmembrane region" description="Helical" evidence="5">
    <location>
        <begin position="257"/>
        <end position="275"/>
    </location>
</feature>
<sequence>MQSLWMLLASVMFAGMGACIKVAYELGASLSYVVIFRGIPSVLLLFFWTLFTKRSLRPKSWKLHFWRNISGVTSMWLGFYAISHLPLSTAVSLNYTAPLFIAGWMLAWGGTQRDPVRIAAVVLGFLGVVAVLRPSIGQDQLLPAAVGLAAGALSAVAMMQVRELGRVGEPEWRTVFIFSCFVCFTGFAGFAADGPREIDGLALLALIGVGLQGLVGQLAMTRAFGLGSALLTAALQYTTIIFAALLGIAFWDDLPDIIAWAGMALIIASGLLSIWRTYSEDRIMRGQTALQAQPVGAETATQETRRV</sequence>
<evidence type="ECO:0000256" key="3">
    <source>
        <dbReference type="ARBA" id="ARBA00022989"/>
    </source>
</evidence>
<feature type="transmembrane region" description="Helical" evidence="5">
    <location>
        <begin position="173"/>
        <end position="192"/>
    </location>
</feature>
<feature type="domain" description="EamA" evidence="6">
    <location>
        <begin position="4"/>
        <end position="132"/>
    </location>
</feature>
<dbReference type="Proteomes" id="UP000559809">
    <property type="component" value="Unassembled WGS sequence"/>
</dbReference>
<evidence type="ECO:0000313" key="7">
    <source>
        <dbReference type="EMBL" id="NYT51658.1"/>
    </source>
</evidence>
<comment type="caution">
    <text evidence="7">The sequence shown here is derived from an EMBL/GenBank/DDBJ whole genome shotgun (WGS) entry which is preliminary data.</text>
</comment>
<dbReference type="AlphaFoldDB" id="A0A853G2U1"/>
<evidence type="ECO:0000256" key="1">
    <source>
        <dbReference type="ARBA" id="ARBA00004141"/>
    </source>
</evidence>
<feature type="transmembrane region" description="Helical" evidence="5">
    <location>
        <begin position="142"/>
        <end position="161"/>
    </location>
</feature>
<accession>A0A853G2U1</accession>
<feature type="transmembrane region" description="Helical" evidence="5">
    <location>
        <begin position="118"/>
        <end position="136"/>
    </location>
</feature>
<dbReference type="Pfam" id="PF00892">
    <property type="entry name" value="EamA"/>
    <property type="match status" value="1"/>
</dbReference>
<proteinExistence type="predicted"/>
<dbReference type="PANTHER" id="PTHR22911:SF6">
    <property type="entry name" value="SOLUTE CARRIER FAMILY 35 MEMBER G1"/>
    <property type="match status" value="1"/>
</dbReference>
<gene>
    <name evidence="7" type="ORF">H0A72_20290</name>
</gene>
<feature type="transmembrane region" description="Helical" evidence="5">
    <location>
        <begin position="198"/>
        <end position="218"/>
    </location>
</feature>
<feature type="transmembrane region" description="Helical" evidence="5">
    <location>
        <begin position="63"/>
        <end position="82"/>
    </location>
</feature>
<evidence type="ECO:0000256" key="5">
    <source>
        <dbReference type="SAM" id="Phobius"/>
    </source>
</evidence>
<dbReference type="InterPro" id="IPR037185">
    <property type="entry name" value="EmrE-like"/>
</dbReference>
<keyword evidence="8" id="KW-1185">Reference proteome</keyword>
<comment type="subcellular location">
    <subcellularLocation>
        <location evidence="1">Membrane</location>
        <topology evidence="1">Multi-pass membrane protein</topology>
    </subcellularLocation>
</comment>
<evidence type="ECO:0000313" key="8">
    <source>
        <dbReference type="Proteomes" id="UP000559809"/>
    </source>
</evidence>
<name>A0A853G2U1_9BURK</name>
<feature type="transmembrane region" description="Helical" evidence="5">
    <location>
        <begin position="88"/>
        <end position="106"/>
    </location>
</feature>
<dbReference type="PANTHER" id="PTHR22911">
    <property type="entry name" value="ACYL-MALONYL CONDENSING ENZYME-RELATED"/>
    <property type="match status" value="1"/>
</dbReference>
<evidence type="ECO:0000256" key="4">
    <source>
        <dbReference type="ARBA" id="ARBA00023136"/>
    </source>
</evidence>
<organism evidence="7 8">
    <name type="scientific">Parapusillimonas granuli</name>
    <dbReference type="NCBI Taxonomy" id="380911"/>
    <lineage>
        <taxon>Bacteria</taxon>
        <taxon>Pseudomonadati</taxon>
        <taxon>Pseudomonadota</taxon>
        <taxon>Betaproteobacteria</taxon>
        <taxon>Burkholderiales</taxon>
        <taxon>Alcaligenaceae</taxon>
        <taxon>Parapusillimonas</taxon>
    </lineage>
</organism>
<evidence type="ECO:0000256" key="2">
    <source>
        <dbReference type="ARBA" id="ARBA00022692"/>
    </source>
</evidence>
<dbReference type="SUPFAM" id="SSF103481">
    <property type="entry name" value="Multidrug resistance efflux transporter EmrE"/>
    <property type="match status" value="2"/>
</dbReference>
<protein>
    <submittedName>
        <fullName evidence="7">DMT family transporter</fullName>
    </submittedName>
</protein>
<keyword evidence="4 5" id="KW-0472">Membrane</keyword>
<dbReference type="GO" id="GO:0016020">
    <property type="term" value="C:membrane"/>
    <property type="evidence" value="ECO:0007669"/>
    <property type="project" value="UniProtKB-SubCell"/>
</dbReference>
<reference evidence="7 8" key="1">
    <citation type="submission" date="2020-07" db="EMBL/GenBank/DDBJ databases">
        <title>Taxonomic revisions and descriptions of new bacterial species based on genomic comparisons in the high-G+C-content subgroup of the family Alcaligenaceae.</title>
        <authorList>
            <person name="Szabo A."/>
            <person name="Felfoldi T."/>
        </authorList>
    </citation>
    <scope>NUCLEOTIDE SEQUENCE [LARGE SCALE GENOMIC DNA]</scope>
    <source>
        <strain evidence="7 8">LMG 24012</strain>
    </source>
</reference>
<keyword evidence="3 5" id="KW-1133">Transmembrane helix</keyword>
<evidence type="ECO:0000259" key="6">
    <source>
        <dbReference type="Pfam" id="PF00892"/>
    </source>
</evidence>